<reference evidence="1 2" key="1">
    <citation type="submission" date="2023-02" db="EMBL/GenBank/DDBJ databases">
        <title>LHISI_Scaffold_Assembly.</title>
        <authorList>
            <person name="Stuart O.P."/>
            <person name="Cleave R."/>
            <person name="Magrath M.J.L."/>
            <person name="Mikheyev A.S."/>
        </authorList>
    </citation>
    <scope>NUCLEOTIDE SEQUENCE [LARGE SCALE GENOMIC DNA]</scope>
    <source>
        <strain evidence="1">Daus_M_001</strain>
        <tissue evidence="1">Leg muscle</tissue>
    </source>
</reference>
<keyword evidence="2" id="KW-1185">Reference proteome</keyword>
<evidence type="ECO:0000313" key="2">
    <source>
        <dbReference type="Proteomes" id="UP001159363"/>
    </source>
</evidence>
<name>A0ABQ9GZL7_9NEOP</name>
<organism evidence="1 2">
    <name type="scientific">Dryococelus australis</name>
    <dbReference type="NCBI Taxonomy" id="614101"/>
    <lineage>
        <taxon>Eukaryota</taxon>
        <taxon>Metazoa</taxon>
        <taxon>Ecdysozoa</taxon>
        <taxon>Arthropoda</taxon>
        <taxon>Hexapoda</taxon>
        <taxon>Insecta</taxon>
        <taxon>Pterygota</taxon>
        <taxon>Neoptera</taxon>
        <taxon>Polyneoptera</taxon>
        <taxon>Phasmatodea</taxon>
        <taxon>Verophasmatodea</taxon>
        <taxon>Anareolatae</taxon>
        <taxon>Phasmatidae</taxon>
        <taxon>Eurycanthinae</taxon>
        <taxon>Dryococelus</taxon>
    </lineage>
</organism>
<proteinExistence type="predicted"/>
<sequence length="77" mass="8709">MLVTGGSKQVPEVQTAILLTIVGKEGLEILNLFNLSDAGKKEPQKILQALEMYCIPRTNVRVEQHIFFTREQKKVNL</sequence>
<dbReference type="EMBL" id="JARBHB010000008">
    <property type="protein sequence ID" value="KAJ8877460.1"/>
    <property type="molecule type" value="Genomic_DNA"/>
</dbReference>
<evidence type="ECO:0000313" key="1">
    <source>
        <dbReference type="EMBL" id="KAJ8877460.1"/>
    </source>
</evidence>
<protein>
    <submittedName>
        <fullName evidence="1">Uncharacterized protein</fullName>
    </submittedName>
</protein>
<gene>
    <name evidence="1" type="ORF">PR048_021915</name>
</gene>
<accession>A0ABQ9GZL7</accession>
<dbReference type="Proteomes" id="UP001159363">
    <property type="component" value="Chromosome 7"/>
</dbReference>
<comment type="caution">
    <text evidence="1">The sequence shown here is derived from an EMBL/GenBank/DDBJ whole genome shotgun (WGS) entry which is preliminary data.</text>
</comment>